<sequence>MSHCPDLIDQDAIKAARKMKTVLLVDDDPETIEAWTLCMQSQECRVLSAFDGNGALALLGENSVDIVVSDWKMPGLGGALLCQTMKTNSAMAHIPFLMISGHPHPPAFVHYDGYLQKPVEVEALLSAVDRLCAAKRRRPF</sequence>
<dbReference type="CDD" id="cd00156">
    <property type="entry name" value="REC"/>
    <property type="match status" value="1"/>
</dbReference>
<evidence type="ECO:0000313" key="4">
    <source>
        <dbReference type="EMBL" id="SAL35939.1"/>
    </source>
</evidence>
<dbReference type="PROSITE" id="PS50110">
    <property type="entry name" value="RESPONSE_REGULATORY"/>
    <property type="match status" value="1"/>
</dbReference>
<dbReference type="AlphaFoldDB" id="A0A158GWG0"/>
<reference evidence="4 5" key="1">
    <citation type="submission" date="2016-01" db="EMBL/GenBank/DDBJ databases">
        <authorList>
            <person name="Oliw E.H."/>
        </authorList>
    </citation>
    <scope>NUCLEOTIDE SEQUENCE [LARGE SCALE GENOMIC DNA]</scope>
    <source>
        <strain evidence="4">LMG 22029</strain>
    </source>
</reference>
<dbReference type="GO" id="GO:0016787">
    <property type="term" value="F:hydrolase activity"/>
    <property type="evidence" value="ECO:0007669"/>
    <property type="project" value="UniProtKB-KW"/>
</dbReference>
<dbReference type="SUPFAM" id="SSF52172">
    <property type="entry name" value="CheY-like"/>
    <property type="match status" value="1"/>
</dbReference>
<dbReference type="OrthoDB" id="9800897at2"/>
<feature type="modified residue" description="4-aspartylphosphate" evidence="2">
    <location>
        <position position="70"/>
    </location>
</feature>
<keyword evidence="1 2" id="KW-0597">Phosphoprotein</keyword>
<proteinExistence type="predicted"/>
<dbReference type="Gene3D" id="3.40.50.2300">
    <property type="match status" value="1"/>
</dbReference>
<dbReference type="PANTHER" id="PTHR44591">
    <property type="entry name" value="STRESS RESPONSE REGULATOR PROTEIN 1"/>
    <property type="match status" value="1"/>
</dbReference>
<dbReference type="InterPro" id="IPR050595">
    <property type="entry name" value="Bact_response_regulator"/>
</dbReference>
<accession>A0A158GWG0</accession>
<dbReference type="GO" id="GO:0000160">
    <property type="term" value="P:phosphorelay signal transduction system"/>
    <property type="evidence" value="ECO:0007669"/>
    <property type="project" value="InterPro"/>
</dbReference>
<feature type="domain" description="Response regulatory" evidence="3">
    <location>
        <begin position="21"/>
        <end position="132"/>
    </location>
</feature>
<protein>
    <submittedName>
        <fullName evidence="4">Response regulator receiver modulated metal dependent phosphohydrolase</fullName>
    </submittedName>
</protein>
<gene>
    <name evidence="4" type="ORF">AWB64_03607</name>
</gene>
<dbReference type="PANTHER" id="PTHR44591:SF3">
    <property type="entry name" value="RESPONSE REGULATORY DOMAIN-CONTAINING PROTEIN"/>
    <property type="match status" value="1"/>
</dbReference>
<organism evidence="4 5">
    <name type="scientific">Caballeronia sordidicola</name>
    <name type="common">Burkholderia sordidicola</name>
    <dbReference type="NCBI Taxonomy" id="196367"/>
    <lineage>
        <taxon>Bacteria</taxon>
        <taxon>Pseudomonadati</taxon>
        <taxon>Pseudomonadota</taxon>
        <taxon>Betaproteobacteria</taxon>
        <taxon>Burkholderiales</taxon>
        <taxon>Burkholderiaceae</taxon>
        <taxon>Caballeronia</taxon>
    </lineage>
</organism>
<dbReference type="SMART" id="SM00448">
    <property type="entry name" value="REC"/>
    <property type="match status" value="1"/>
</dbReference>
<evidence type="ECO:0000256" key="1">
    <source>
        <dbReference type="ARBA" id="ARBA00022553"/>
    </source>
</evidence>
<dbReference type="Proteomes" id="UP000054893">
    <property type="component" value="Unassembled WGS sequence"/>
</dbReference>
<evidence type="ECO:0000259" key="3">
    <source>
        <dbReference type="PROSITE" id="PS50110"/>
    </source>
</evidence>
<dbReference type="Pfam" id="PF00072">
    <property type="entry name" value="Response_reg"/>
    <property type="match status" value="1"/>
</dbReference>
<evidence type="ECO:0000256" key="2">
    <source>
        <dbReference type="PROSITE-ProRule" id="PRU00169"/>
    </source>
</evidence>
<dbReference type="InterPro" id="IPR011006">
    <property type="entry name" value="CheY-like_superfamily"/>
</dbReference>
<evidence type="ECO:0000313" key="5">
    <source>
        <dbReference type="Proteomes" id="UP000054893"/>
    </source>
</evidence>
<keyword evidence="4" id="KW-0378">Hydrolase</keyword>
<name>A0A158GWG0_CABSO</name>
<dbReference type="InterPro" id="IPR001789">
    <property type="entry name" value="Sig_transdc_resp-reg_receiver"/>
</dbReference>
<dbReference type="EMBL" id="FCOC02000010">
    <property type="protein sequence ID" value="SAL35939.1"/>
    <property type="molecule type" value="Genomic_DNA"/>
</dbReference>